<protein>
    <submittedName>
        <fullName evidence="4">DUF1768 domain-containing protein</fullName>
    </submittedName>
    <submittedName>
        <fullName evidence="5">GTP cyclohydrolase</fullName>
    </submittedName>
</protein>
<organism evidence="5 6">
    <name type="scientific">Candidatus Dactylopiibacterium carminicum</name>
    <dbReference type="NCBI Taxonomy" id="857335"/>
    <lineage>
        <taxon>Bacteria</taxon>
        <taxon>Pseudomonadati</taxon>
        <taxon>Pseudomonadota</taxon>
        <taxon>Betaproteobacteria</taxon>
        <taxon>Rhodocyclales</taxon>
        <taxon>Rhodocyclaceae</taxon>
        <taxon>Candidatus Dactylopiibacterium</taxon>
    </lineage>
</organism>
<comment type="catalytic activity">
    <reaction evidence="1">
        <text>5-amino-6-(5-phospho-D-ribosylamino)uracil + H2O = 5,6-diaminouracil + D-ribose 5-phosphate</text>
        <dbReference type="Rhea" id="RHEA:55020"/>
        <dbReference type="ChEBI" id="CHEBI:15377"/>
        <dbReference type="ChEBI" id="CHEBI:46252"/>
        <dbReference type="ChEBI" id="CHEBI:58453"/>
        <dbReference type="ChEBI" id="CHEBI:78346"/>
    </reaction>
</comment>
<dbReference type="Proteomes" id="UP000216107">
    <property type="component" value="Unassembled WGS sequence"/>
</dbReference>
<dbReference type="InterPro" id="IPR037238">
    <property type="entry name" value="YbiA-like_sf"/>
</dbReference>
<dbReference type="GO" id="GO:0016787">
    <property type="term" value="F:hydrolase activity"/>
    <property type="evidence" value="ECO:0007669"/>
    <property type="project" value="UniProtKB-KW"/>
</dbReference>
<dbReference type="EMBL" id="NMRN01000023">
    <property type="protein sequence ID" value="PAS93094.1"/>
    <property type="molecule type" value="Genomic_DNA"/>
</dbReference>
<feature type="domain" description="NADAR" evidence="3">
    <location>
        <begin position="10"/>
        <end position="159"/>
    </location>
</feature>
<dbReference type="Gene3D" id="1.10.357.40">
    <property type="entry name" value="YbiA-like"/>
    <property type="match status" value="1"/>
</dbReference>
<evidence type="ECO:0000256" key="1">
    <source>
        <dbReference type="ARBA" id="ARBA00000022"/>
    </source>
</evidence>
<dbReference type="EMBL" id="MDUX01000029">
    <property type="protein sequence ID" value="KAF7599055.1"/>
    <property type="molecule type" value="Genomic_DNA"/>
</dbReference>
<evidence type="ECO:0000259" key="3">
    <source>
        <dbReference type="Pfam" id="PF08719"/>
    </source>
</evidence>
<evidence type="ECO:0000313" key="6">
    <source>
        <dbReference type="Proteomes" id="UP000216107"/>
    </source>
</evidence>
<reference evidence="4 7" key="1">
    <citation type="submission" date="2016-08" db="EMBL/GenBank/DDBJ databases">
        <title>Candidatus Dactylopiibacterium carminicum genome sequence.</title>
        <authorList>
            <person name="Ramirez-Puebla S.T."/>
            <person name="Ormeno-Orrillo E."/>
            <person name="Vera-Ponce De Leon A."/>
            <person name="Luis L."/>
            <person name="Sanchez-Flores A."/>
            <person name="Monica R."/>
            <person name="Martinez-Romero E."/>
        </authorList>
    </citation>
    <scope>NUCLEOTIDE SEQUENCE [LARGE SCALE GENOMIC DNA]</scope>
    <source>
        <strain evidence="4">END1</strain>
    </source>
</reference>
<evidence type="ECO:0000313" key="7">
    <source>
        <dbReference type="Proteomes" id="UP000623509"/>
    </source>
</evidence>
<dbReference type="Pfam" id="PF08719">
    <property type="entry name" value="NADAR"/>
    <property type="match status" value="1"/>
</dbReference>
<name>A0A272ESL1_9RHOO</name>
<evidence type="ECO:0000313" key="5">
    <source>
        <dbReference type="EMBL" id="PAS93094.1"/>
    </source>
</evidence>
<keyword evidence="7" id="KW-1185">Reference proteome</keyword>
<reference evidence="5 6" key="2">
    <citation type="submission" date="2017-07" db="EMBL/GenBank/DDBJ databases">
        <title>Candidatus Dactylopiibacterium carminicum, a nitrogen-fixing symbiont of the cochineal insect Dactylopius coccus and Dactylopius opuntiae (Hemiptera: Coccoidea: Dactylopiidae).</title>
        <authorList>
            <person name="Vera A."/>
        </authorList>
    </citation>
    <scope>NUCLEOTIDE SEQUENCE [LARGE SCALE GENOMIC DNA]</scope>
    <source>
        <strain evidence="5 6">NFDCM</strain>
    </source>
</reference>
<sequence length="162" mass="18507">MRITENMLLFWRSHEIYCNWYPSGFVVDGQHFNCGEQWIMHAKASLFGDREIAAKILAEPHARRQKLLGRQVRGFDAAHWNACCEKLAFVGLLEKFRQNPALKAELLASGERLLAEASPDDRIWGIGLEEADPRALDSTQWQGENRLGKILMQVRTNLRASS</sequence>
<dbReference type="NCBIfam" id="TIGR02464">
    <property type="entry name" value="ribofla_fusion"/>
    <property type="match status" value="1"/>
</dbReference>
<keyword evidence="5" id="KW-0378">Hydrolase</keyword>
<evidence type="ECO:0000313" key="4">
    <source>
        <dbReference type="EMBL" id="KAF7599055.1"/>
    </source>
</evidence>
<comment type="catalytic activity">
    <reaction evidence="2">
        <text>2,5-diamino-6-hydroxy-4-(5-phosphoribosylamino)-pyrimidine + H2O = 2,5,6-triamino-4-hydroxypyrimidine + D-ribose 5-phosphate</text>
        <dbReference type="Rhea" id="RHEA:23436"/>
        <dbReference type="ChEBI" id="CHEBI:15377"/>
        <dbReference type="ChEBI" id="CHEBI:58614"/>
        <dbReference type="ChEBI" id="CHEBI:78346"/>
        <dbReference type="ChEBI" id="CHEBI:137796"/>
    </reaction>
</comment>
<gene>
    <name evidence="4" type="ORF">BGI27_09910</name>
    <name evidence="5" type="ORF">CGU29_09050</name>
</gene>
<dbReference type="CDD" id="cd15457">
    <property type="entry name" value="NADAR"/>
    <property type="match status" value="1"/>
</dbReference>
<dbReference type="AlphaFoldDB" id="A0A272ESL1"/>
<comment type="caution">
    <text evidence="5">The sequence shown here is derived from an EMBL/GenBank/DDBJ whole genome shotgun (WGS) entry which is preliminary data.</text>
</comment>
<dbReference type="InterPro" id="IPR012816">
    <property type="entry name" value="NADAR"/>
</dbReference>
<accession>A0A272ESL1</accession>
<dbReference type="Proteomes" id="UP000623509">
    <property type="component" value="Unassembled WGS sequence"/>
</dbReference>
<proteinExistence type="predicted"/>
<evidence type="ECO:0000256" key="2">
    <source>
        <dbReference type="ARBA" id="ARBA00000751"/>
    </source>
</evidence>
<dbReference type="OrthoDB" id="67297at2"/>
<dbReference type="SUPFAM" id="SSF143990">
    <property type="entry name" value="YbiA-like"/>
    <property type="match status" value="1"/>
</dbReference>